<dbReference type="GO" id="GO:0015689">
    <property type="term" value="P:molybdate ion transport"/>
    <property type="evidence" value="ECO:0007669"/>
    <property type="project" value="InterPro"/>
</dbReference>
<evidence type="ECO:0000313" key="7">
    <source>
        <dbReference type="EMBL" id="CQH49605.1"/>
    </source>
</evidence>
<dbReference type="InterPro" id="IPR051815">
    <property type="entry name" value="Molybdate_resp_trans_reg"/>
</dbReference>
<reference evidence="8" key="1">
    <citation type="journal article" date="2016" name="Environ. Microbiol.">
        <title>The complete genome of a viable archaeum isolated from 123-million-year-old rock salt.</title>
        <authorList>
            <person name="Jaakkola S.T."/>
            <person name="Pfeiffer F."/>
            <person name="Ravantti J.J."/>
            <person name="Guo Q."/>
            <person name="Liu Y."/>
            <person name="Chen X."/>
            <person name="Ma H."/>
            <person name="Yang C."/>
            <person name="Oksanen H.M."/>
            <person name="Bamford D.H."/>
        </authorList>
    </citation>
    <scope>NUCLEOTIDE SEQUENCE</scope>
    <source>
        <strain evidence="8">JI20-1</strain>
    </source>
</reference>
<dbReference type="InterPro" id="IPR036388">
    <property type="entry name" value="WH-like_DNA-bd_sf"/>
</dbReference>
<evidence type="ECO:0000259" key="6">
    <source>
        <dbReference type="PROSITE" id="PS51866"/>
    </source>
</evidence>
<evidence type="ECO:0000256" key="1">
    <source>
        <dbReference type="ARBA" id="ARBA00004202"/>
    </source>
</evidence>
<protein>
    <submittedName>
        <fullName evidence="7">ModE family transcription regulator</fullName>
    </submittedName>
</protein>
<dbReference type="InterPro" id="IPR036390">
    <property type="entry name" value="WH_DNA-bd_sf"/>
</dbReference>
<dbReference type="KEGG" id="hhb:Hhub_1541"/>
<organism evidence="7 8">
    <name type="scientific">Halobacterium hubeiense</name>
    <dbReference type="NCBI Taxonomy" id="1407499"/>
    <lineage>
        <taxon>Archaea</taxon>
        <taxon>Methanobacteriati</taxon>
        <taxon>Methanobacteriota</taxon>
        <taxon>Stenosarchaea group</taxon>
        <taxon>Halobacteria</taxon>
        <taxon>Halobacteriales</taxon>
        <taxon>Halobacteriaceae</taxon>
        <taxon>Halobacterium</taxon>
    </lineage>
</organism>
<dbReference type="NCBIfam" id="TIGR00638">
    <property type="entry name" value="Mop"/>
    <property type="match status" value="1"/>
</dbReference>
<evidence type="ECO:0000256" key="4">
    <source>
        <dbReference type="ARBA" id="ARBA00022505"/>
    </source>
</evidence>
<dbReference type="OrthoDB" id="70912at2157"/>
<dbReference type="Proteomes" id="UP000066737">
    <property type="component" value="Chromosome I"/>
</dbReference>
<dbReference type="PROSITE" id="PS51866">
    <property type="entry name" value="MOP"/>
    <property type="match status" value="1"/>
</dbReference>
<dbReference type="Pfam" id="PF03459">
    <property type="entry name" value="TOBE"/>
    <property type="match status" value="1"/>
</dbReference>
<dbReference type="SUPFAM" id="SSF50331">
    <property type="entry name" value="MOP-like"/>
    <property type="match status" value="1"/>
</dbReference>
<dbReference type="AlphaFoldDB" id="A0A0U5HRW6"/>
<evidence type="ECO:0000313" key="8">
    <source>
        <dbReference type="Proteomes" id="UP000066737"/>
    </source>
</evidence>
<dbReference type="GO" id="GO:0030151">
    <property type="term" value="F:molybdenum ion binding"/>
    <property type="evidence" value="ECO:0007669"/>
    <property type="project" value="InterPro"/>
</dbReference>
<dbReference type="SUPFAM" id="SSF46785">
    <property type="entry name" value="Winged helix' DNA-binding domain"/>
    <property type="match status" value="1"/>
</dbReference>
<dbReference type="InterPro" id="IPR000847">
    <property type="entry name" value="LysR_HTH_N"/>
</dbReference>
<dbReference type="Gene3D" id="2.40.50.100">
    <property type="match status" value="1"/>
</dbReference>
<dbReference type="GeneID" id="26658224"/>
<dbReference type="EMBL" id="LN831302">
    <property type="protein sequence ID" value="CQH49605.1"/>
    <property type="molecule type" value="Genomic_DNA"/>
</dbReference>
<dbReference type="RefSeq" id="WP_059055947.1">
    <property type="nucleotide sequence ID" value="NZ_CEML01000002.1"/>
</dbReference>
<keyword evidence="3" id="KW-0813">Transport</keyword>
<dbReference type="Gene3D" id="1.10.10.10">
    <property type="entry name" value="Winged helix-like DNA-binding domain superfamily/Winged helix DNA-binding domain"/>
    <property type="match status" value="1"/>
</dbReference>
<sequence>MDARPEFDAYVGSDGVTLDTRDVALLRAIDDEGSLSSAAESLGRSYAHAQRRVVELEDAFGSLVERQRGGTDGGGSELTEAATELLATFERVQTSFEGVTEVAETVLSGTVVERDGELATVETDAGRVRALVPEGDGDVYLTLRADAVTLTDPADAPTPEHTSARNRFSGTVTSVETGERVARVTVDVGADDPVLALVTEDSRQRLALEPGRDVVVSFKATATRGVPVE</sequence>
<dbReference type="GO" id="GO:0003700">
    <property type="term" value="F:DNA-binding transcription factor activity"/>
    <property type="evidence" value="ECO:0007669"/>
    <property type="project" value="InterPro"/>
</dbReference>
<feature type="domain" description="Mop" evidence="6">
    <location>
        <begin position="161"/>
        <end position="227"/>
    </location>
</feature>
<dbReference type="PANTHER" id="PTHR30432">
    <property type="entry name" value="TRANSCRIPTIONAL REGULATOR MODE"/>
    <property type="match status" value="1"/>
</dbReference>
<dbReference type="PIRSF" id="PIRSF005763">
    <property type="entry name" value="Txn_reg_ModE"/>
    <property type="match status" value="1"/>
</dbReference>
<dbReference type="InterPro" id="IPR004606">
    <property type="entry name" value="Mop_domain"/>
</dbReference>
<dbReference type="InterPro" id="IPR008995">
    <property type="entry name" value="Mo/tungstate-bd_C_term_dom"/>
</dbReference>
<dbReference type="PANTHER" id="PTHR30432:SF1">
    <property type="entry name" value="DNA-BINDING TRANSCRIPTIONAL DUAL REGULATOR MODE"/>
    <property type="match status" value="1"/>
</dbReference>
<dbReference type="InterPro" id="IPR016462">
    <property type="entry name" value="ModE"/>
</dbReference>
<accession>A0A0U5HRW6</accession>
<comment type="subcellular location">
    <subcellularLocation>
        <location evidence="1">Cell membrane</location>
        <topology evidence="1">Peripheral membrane protein</topology>
    </subcellularLocation>
</comment>
<name>A0A0U5HRW6_9EURY</name>
<keyword evidence="4" id="KW-0500">Molybdenum</keyword>
<dbReference type="GO" id="GO:0005886">
    <property type="term" value="C:plasma membrane"/>
    <property type="evidence" value="ECO:0007669"/>
    <property type="project" value="UniProtKB-SubCell"/>
</dbReference>
<dbReference type="STRING" id="1407499.HHUB_1541"/>
<evidence type="ECO:0000256" key="2">
    <source>
        <dbReference type="ARBA" id="ARBA00008110"/>
    </source>
</evidence>
<keyword evidence="5" id="KW-0677">Repeat</keyword>
<gene>
    <name evidence="7" type="ORF">HHUB_1541</name>
</gene>
<evidence type="ECO:0000256" key="3">
    <source>
        <dbReference type="ARBA" id="ARBA00022448"/>
    </source>
</evidence>
<evidence type="ECO:0000256" key="5">
    <source>
        <dbReference type="ARBA" id="ARBA00022737"/>
    </source>
</evidence>
<proteinExistence type="inferred from homology"/>
<dbReference type="InterPro" id="IPR005116">
    <property type="entry name" value="Transp-assoc_OB_typ1"/>
</dbReference>
<keyword evidence="8" id="KW-1185">Reference proteome</keyword>
<dbReference type="Pfam" id="PF00126">
    <property type="entry name" value="HTH_1"/>
    <property type="match status" value="1"/>
</dbReference>
<comment type="similarity">
    <text evidence="2">Belongs to the ModE family.</text>
</comment>